<accession>A0A1M5CZ34</accession>
<dbReference type="Pfam" id="PF04542">
    <property type="entry name" value="Sigma70_r2"/>
    <property type="match status" value="1"/>
</dbReference>
<dbReference type="SUPFAM" id="SSF88659">
    <property type="entry name" value="Sigma3 and sigma4 domains of RNA polymerase sigma factors"/>
    <property type="match status" value="1"/>
</dbReference>
<dbReference type="PANTHER" id="PTHR43133">
    <property type="entry name" value="RNA POLYMERASE ECF-TYPE SIGMA FACTO"/>
    <property type="match status" value="1"/>
</dbReference>
<evidence type="ECO:0000259" key="6">
    <source>
        <dbReference type="Pfam" id="PF04542"/>
    </source>
</evidence>
<dbReference type="Proteomes" id="UP000184245">
    <property type="component" value="Unassembled WGS sequence"/>
</dbReference>
<evidence type="ECO:0000256" key="3">
    <source>
        <dbReference type="ARBA" id="ARBA00023082"/>
    </source>
</evidence>
<keyword evidence="3" id="KW-0731">Sigma factor</keyword>
<dbReference type="AlphaFoldDB" id="A0A1M5CZ34"/>
<dbReference type="EMBL" id="FQVI01000049">
    <property type="protein sequence ID" value="SHF59772.1"/>
    <property type="molecule type" value="Genomic_DNA"/>
</dbReference>
<dbReference type="OrthoDB" id="9789355at2"/>
<keyword evidence="8" id="KW-1185">Reference proteome</keyword>
<keyword evidence="5" id="KW-1133">Transmembrane helix</keyword>
<comment type="similarity">
    <text evidence="1">Belongs to the sigma-70 factor family. ECF subfamily.</text>
</comment>
<evidence type="ECO:0000256" key="1">
    <source>
        <dbReference type="ARBA" id="ARBA00010641"/>
    </source>
</evidence>
<dbReference type="Gene3D" id="1.10.1740.10">
    <property type="match status" value="1"/>
</dbReference>
<dbReference type="InterPro" id="IPR013325">
    <property type="entry name" value="RNA_pol_sigma_r2"/>
</dbReference>
<organism evidence="7 8">
    <name type="scientific">Lactonifactor longoviformis DSM 17459</name>
    <dbReference type="NCBI Taxonomy" id="1122155"/>
    <lineage>
        <taxon>Bacteria</taxon>
        <taxon>Bacillati</taxon>
        <taxon>Bacillota</taxon>
        <taxon>Clostridia</taxon>
        <taxon>Eubacteriales</taxon>
        <taxon>Clostridiaceae</taxon>
        <taxon>Lactonifactor</taxon>
    </lineage>
</organism>
<proteinExistence type="inferred from homology"/>
<sequence>MSMYVMIYTVTTGGVIALKSTEYAQAYNEHYKYVFRVANQILHNTFDAEDVAASVFLRLYELNLNDYEIDNLHVLLYSITKNTALRYKQKYYNRETGEIDINKVADEFENKTINSIMAKEMMRALNEYNHTWCNILYYNKALGYSCTEIGKKYGMSPVAVRVSLYRAKKYIKQCNTISMNEILGVYIFLFFITEYLIVIEDFIWN</sequence>
<dbReference type="InterPro" id="IPR013324">
    <property type="entry name" value="RNA_pol_sigma_r3/r4-like"/>
</dbReference>
<dbReference type="InterPro" id="IPR039425">
    <property type="entry name" value="RNA_pol_sigma-70-like"/>
</dbReference>
<dbReference type="RefSeq" id="WP_084068197.1">
    <property type="nucleotide sequence ID" value="NZ_FQVI01000049.1"/>
</dbReference>
<name>A0A1M5CZ34_9CLOT</name>
<protein>
    <submittedName>
        <fullName evidence="7">RNA polymerase sigma factor, sigma-70 family</fullName>
    </submittedName>
</protein>
<dbReference type="GO" id="GO:0006352">
    <property type="term" value="P:DNA-templated transcription initiation"/>
    <property type="evidence" value="ECO:0007669"/>
    <property type="project" value="InterPro"/>
</dbReference>
<evidence type="ECO:0000256" key="5">
    <source>
        <dbReference type="SAM" id="Phobius"/>
    </source>
</evidence>
<dbReference type="NCBIfam" id="TIGR02937">
    <property type="entry name" value="sigma70-ECF"/>
    <property type="match status" value="1"/>
</dbReference>
<dbReference type="GO" id="GO:0016987">
    <property type="term" value="F:sigma factor activity"/>
    <property type="evidence" value="ECO:0007669"/>
    <property type="project" value="UniProtKB-KW"/>
</dbReference>
<feature type="domain" description="RNA polymerase sigma-70 region 2" evidence="6">
    <location>
        <begin position="27"/>
        <end position="90"/>
    </location>
</feature>
<dbReference type="STRING" id="1122155.SAMN02745158_04348"/>
<dbReference type="InterPro" id="IPR014284">
    <property type="entry name" value="RNA_pol_sigma-70_dom"/>
</dbReference>
<feature type="transmembrane region" description="Helical" evidence="5">
    <location>
        <begin position="183"/>
        <end position="204"/>
    </location>
</feature>
<evidence type="ECO:0000313" key="7">
    <source>
        <dbReference type="EMBL" id="SHF59772.1"/>
    </source>
</evidence>
<dbReference type="InterPro" id="IPR007627">
    <property type="entry name" value="RNA_pol_sigma70_r2"/>
</dbReference>
<gene>
    <name evidence="7" type="ORF">SAMN02745158_04348</name>
</gene>
<evidence type="ECO:0000256" key="4">
    <source>
        <dbReference type="ARBA" id="ARBA00023163"/>
    </source>
</evidence>
<dbReference type="PANTHER" id="PTHR43133:SF46">
    <property type="entry name" value="RNA POLYMERASE SIGMA-70 FACTOR ECF SUBFAMILY"/>
    <property type="match status" value="1"/>
</dbReference>
<dbReference type="SUPFAM" id="SSF88946">
    <property type="entry name" value="Sigma2 domain of RNA polymerase sigma factors"/>
    <property type="match status" value="1"/>
</dbReference>
<evidence type="ECO:0000256" key="2">
    <source>
        <dbReference type="ARBA" id="ARBA00023015"/>
    </source>
</evidence>
<evidence type="ECO:0000313" key="8">
    <source>
        <dbReference type="Proteomes" id="UP000184245"/>
    </source>
</evidence>
<reference evidence="7 8" key="1">
    <citation type="submission" date="2016-11" db="EMBL/GenBank/DDBJ databases">
        <authorList>
            <person name="Jaros S."/>
            <person name="Januszkiewicz K."/>
            <person name="Wedrychowicz H."/>
        </authorList>
    </citation>
    <scope>NUCLEOTIDE SEQUENCE [LARGE SCALE GENOMIC DNA]</scope>
    <source>
        <strain evidence="7 8">DSM 17459</strain>
    </source>
</reference>
<keyword evidence="5" id="KW-0472">Membrane</keyword>
<keyword evidence="5" id="KW-0812">Transmembrane</keyword>
<keyword evidence="4" id="KW-0804">Transcription</keyword>
<keyword evidence="2" id="KW-0805">Transcription regulation</keyword>